<sequence>MAEVNISGLAISAVEKAASFGTDWAVNEIKSAWNVKKELQKLERSLRSTCAVLRDAEGRQSTSHALQEWLDNLKDAVYDIDDVLDYVATKALEQEVHNGVFTCLSHFLAYPFKLSHKIKEVRQKLDEVAANRAQFGLTQQPVDSQMFRSSNRETHSFITEPDIIGRAEAKYVIIERILTAQDSNPLSVLPIVGLGGIGKTALAKWVYNDVQVTQNFEKKLWACVSDVFNLKKILDDIIQSDTGENNRKYTLQTSQRKLCELLKERRYFLVLDDLWNDEFTDWEELTRLLSTGGRGSVVIVTTRSTKVASMVKTMEPYDVAKLPHHKCMQIFTRYAFRGEDQDRMDQQLLSIGDSIVEKCCGVPLAAKTLGSLLSSCRDVEEWRRIRDDNLWNMEQNTNDILPALKLSYDALPPHLRACFYCLSVFPKDHKIYRDILIMFWMALGLIPASSKLTQLQTGERYFKELIGRSLFQDQCFLSDNSIFYCKMHDLIHDLATLVSQKEHAIVSSEKVTVSESVRHLVWDREDFSIGLKFPKQLTKARKARTFTVRASLGSVSKSFLDDLFSSFTLLRAVTFFGVDFELLPNSIGNLKHLRYLLIQFNGTLRILPKSLCKLVNLELLHLYGCKQLEELPSEAHNLVSLVYLNLTSKQKCLFKNGLCGWSSLIILKMSYCYELTSLEEGFDSLRALRELLIYDCPKLAALPSSIWHLSTLAELRIGGCTELDLMVPGEALGRLRNLQNLQLGGLPKLVCLPETFNSAASSLQYIQIINCKNLERLPSYIQEFRSLKKAVIYHCPQLSIRCAGEDYSLISHVPEINIDGTLLSKASTSAGECSSFD</sequence>
<keyword evidence="2" id="KW-1185">Reference proteome</keyword>
<proteinExistence type="predicted"/>
<evidence type="ECO:0000313" key="2">
    <source>
        <dbReference type="Proteomes" id="UP001732700"/>
    </source>
</evidence>
<reference evidence="1" key="2">
    <citation type="submission" date="2025-09" db="UniProtKB">
        <authorList>
            <consortium name="EnsemblPlants"/>
        </authorList>
    </citation>
    <scope>IDENTIFICATION</scope>
</reference>
<dbReference type="Proteomes" id="UP001732700">
    <property type="component" value="Chromosome 6C"/>
</dbReference>
<reference evidence="1" key="1">
    <citation type="submission" date="2021-05" db="EMBL/GenBank/DDBJ databases">
        <authorList>
            <person name="Scholz U."/>
            <person name="Mascher M."/>
            <person name="Fiebig A."/>
        </authorList>
    </citation>
    <scope>NUCLEOTIDE SEQUENCE [LARGE SCALE GENOMIC DNA]</scope>
</reference>
<organism evidence="1 2">
    <name type="scientific">Avena sativa</name>
    <name type="common">Oat</name>
    <dbReference type="NCBI Taxonomy" id="4498"/>
    <lineage>
        <taxon>Eukaryota</taxon>
        <taxon>Viridiplantae</taxon>
        <taxon>Streptophyta</taxon>
        <taxon>Embryophyta</taxon>
        <taxon>Tracheophyta</taxon>
        <taxon>Spermatophyta</taxon>
        <taxon>Magnoliopsida</taxon>
        <taxon>Liliopsida</taxon>
        <taxon>Poales</taxon>
        <taxon>Poaceae</taxon>
        <taxon>BOP clade</taxon>
        <taxon>Pooideae</taxon>
        <taxon>Poodae</taxon>
        <taxon>Poeae</taxon>
        <taxon>Poeae Chloroplast Group 1 (Aveneae type)</taxon>
        <taxon>Aveninae</taxon>
        <taxon>Avena</taxon>
    </lineage>
</organism>
<protein>
    <submittedName>
        <fullName evidence="1">Uncharacterized protein</fullName>
    </submittedName>
</protein>
<accession>A0ACD5ZAC8</accession>
<dbReference type="EnsemblPlants" id="AVESA.00010b.r2.6CG1128890.1">
    <property type="protein sequence ID" value="AVESA.00010b.r2.6CG1128890.1.CDS.1"/>
    <property type="gene ID" value="AVESA.00010b.r2.6CG1128890"/>
</dbReference>
<evidence type="ECO:0000313" key="1">
    <source>
        <dbReference type="EnsemblPlants" id="AVESA.00010b.r2.6CG1128890.1.CDS.1"/>
    </source>
</evidence>
<name>A0ACD5ZAC8_AVESA</name>